<accession>A0A0K2TME8</accession>
<dbReference type="Pfam" id="PF02014">
    <property type="entry name" value="Reeler"/>
    <property type="match status" value="1"/>
</dbReference>
<dbReference type="PROSITE" id="PS51019">
    <property type="entry name" value="REELIN"/>
    <property type="match status" value="1"/>
</dbReference>
<evidence type="ECO:0000256" key="1">
    <source>
        <dbReference type="ARBA" id="ARBA00004613"/>
    </source>
</evidence>
<evidence type="ECO:0000256" key="4">
    <source>
        <dbReference type="ARBA" id="ARBA00022529"/>
    </source>
</evidence>
<evidence type="ECO:0000313" key="12">
    <source>
        <dbReference type="EMBL" id="CDW27020.1"/>
    </source>
</evidence>
<dbReference type="GO" id="GO:0042742">
    <property type="term" value="P:defense response to bacterium"/>
    <property type="evidence" value="ECO:0007669"/>
    <property type="project" value="UniProtKB-KW"/>
</dbReference>
<dbReference type="Gene3D" id="2.60.40.4060">
    <property type="entry name" value="Reeler domain"/>
    <property type="match status" value="1"/>
</dbReference>
<dbReference type="GO" id="GO:0045087">
    <property type="term" value="P:innate immune response"/>
    <property type="evidence" value="ECO:0007669"/>
    <property type="project" value="UniProtKB-KW"/>
</dbReference>
<comment type="subcellular location">
    <subcellularLocation>
        <location evidence="1">Secreted</location>
    </subcellularLocation>
</comment>
<keyword evidence="6" id="KW-0732">Signal</keyword>
<keyword evidence="8" id="KW-0044">Antibiotic</keyword>
<feature type="transmembrane region" description="Helical" evidence="10">
    <location>
        <begin position="16"/>
        <end position="39"/>
    </location>
</feature>
<keyword evidence="10" id="KW-0472">Membrane</keyword>
<evidence type="ECO:0000256" key="7">
    <source>
        <dbReference type="ARBA" id="ARBA00022859"/>
    </source>
</evidence>
<dbReference type="OrthoDB" id="6382110at2759"/>
<sequence>MELRCRHSSIFPSMVIMIHILWIHHCDLLYRLLLIFLFIRLMPEAYYKGAPDVQCLYMTPKHGFQPQIEPPSIEFVSPKGLNKTTDSESLPHIDVVLKSSTGMFKGFFIRAEAYGVTKGERKGIGKWWVNDTGVQYLHCFGAIQSSITHTGNVFALNEVRATWSPPLDYEGTIVFRATVVQDFKTYWKDISSDLVTFIRIPSSPQHKLRSPRKNMEENDAHTQLRETSTTTLKSTPSLSTQNQTGRQKLKISGYPFSWLGEGDSGSRSTDPIDFLLFSYLCSFIIFIIISNLY</sequence>
<feature type="transmembrane region" description="Helical" evidence="10">
    <location>
        <begin position="274"/>
        <end position="292"/>
    </location>
</feature>
<keyword evidence="3" id="KW-0964">Secreted</keyword>
<dbReference type="GO" id="GO:0005576">
    <property type="term" value="C:extracellular region"/>
    <property type="evidence" value="ECO:0007669"/>
    <property type="project" value="UniProtKB-SubCell"/>
</dbReference>
<evidence type="ECO:0000256" key="9">
    <source>
        <dbReference type="SAM" id="MobiDB-lite"/>
    </source>
</evidence>
<dbReference type="CDD" id="cd08544">
    <property type="entry name" value="Reeler"/>
    <property type="match status" value="1"/>
</dbReference>
<evidence type="ECO:0000256" key="8">
    <source>
        <dbReference type="ARBA" id="ARBA00023022"/>
    </source>
</evidence>
<dbReference type="InterPro" id="IPR002861">
    <property type="entry name" value="Reeler_dom"/>
</dbReference>
<dbReference type="PANTHER" id="PTHR45828:SF9">
    <property type="entry name" value="CELL WALL INTEGRITY AND STRESS RESPONSE COMPONENT 4-LIKE-RELATED"/>
    <property type="match status" value="1"/>
</dbReference>
<dbReference type="PANTHER" id="PTHR45828">
    <property type="entry name" value="CYTOCHROME B561/FERRIC REDUCTASE TRANSMEMBRANE"/>
    <property type="match status" value="1"/>
</dbReference>
<evidence type="ECO:0000256" key="5">
    <source>
        <dbReference type="ARBA" id="ARBA00022588"/>
    </source>
</evidence>
<keyword evidence="10" id="KW-1133">Transmembrane helix</keyword>
<name>A0A0K2TME8_LEPSM</name>
<evidence type="ECO:0000256" key="6">
    <source>
        <dbReference type="ARBA" id="ARBA00022729"/>
    </source>
</evidence>
<feature type="region of interest" description="Disordered" evidence="9">
    <location>
        <begin position="205"/>
        <end position="246"/>
    </location>
</feature>
<reference evidence="12" key="1">
    <citation type="submission" date="2014-05" db="EMBL/GenBank/DDBJ databases">
        <authorList>
            <person name="Chronopoulou M."/>
        </authorList>
    </citation>
    <scope>NUCLEOTIDE SEQUENCE</scope>
    <source>
        <tissue evidence="12">Whole organism</tissue>
    </source>
</reference>
<dbReference type="InterPro" id="IPR051237">
    <property type="entry name" value="Ferric-chelate_Red/DefProt"/>
</dbReference>
<organism evidence="12">
    <name type="scientific">Lepeophtheirus salmonis</name>
    <name type="common">Salmon louse</name>
    <name type="synonym">Caligus salmonis</name>
    <dbReference type="NCBI Taxonomy" id="72036"/>
    <lineage>
        <taxon>Eukaryota</taxon>
        <taxon>Metazoa</taxon>
        <taxon>Ecdysozoa</taxon>
        <taxon>Arthropoda</taxon>
        <taxon>Crustacea</taxon>
        <taxon>Multicrustacea</taxon>
        <taxon>Hexanauplia</taxon>
        <taxon>Copepoda</taxon>
        <taxon>Siphonostomatoida</taxon>
        <taxon>Caligidae</taxon>
        <taxon>Lepeophtheirus</taxon>
    </lineage>
</organism>
<keyword evidence="5" id="KW-0399">Innate immunity</keyword>
<keyword evidence="4" id="KW-0929">Antimicrobial</keyword>
<keyword evidence="7" id="KW-0391">Immunity</keyword>
<dbReference type="AlphaFoldDB" id="A0A0K2TME8"/>
<dbReference type="EMBL" id="HACA01009659">
    <property type="protein sequence ID" value="CDW27020.1"/>
    <property type="molecule type" value="Transcribed_RNA"/>
</dbReference>
<evidence type="ECO:0000256" key="10">
    <source>
        <dbReference type="SAM" id="Phobius"/>
    </source>
</evidence>
<feature type="domain" description="Reelin" evidence="11">
    <location>
        <begin position="40"/>
        <end position="211"/>
    </location>
</feature>
<evidence type="ECO:0000259" key="11">
    <source>
        <dbReference type="PROSITE" id="PS51019"/>
    </source>
</evidence>
<comment type="similarity">
    <text evidence="2">Belongs to the insect defense protein family.</text>
</comment>
<dbReference type="GO" id="GO:0016020">
    <property type="term" value="C:membrane"/>
    <property type="evidence" value="ECO:0007669"/>
    <property type="project" value="TreeGrafter"/>
</dbReference>
<proteinExistence type="inferred from homology"/>
<evidence type="ECO:0000256" key="3">
    <source>
        <dbReference type="ARBA" id="ARBA00022525"/>
    </source>
</evidence>
<feature type="compositionally biased region" description="Basic and acidic residues" evidence="9">
    <location>
        <begin position="213"/>
        <end position="224"/>
    </location>
</feature>
<feature type="compositionally biased region" description="Low complexity" evidence="9">
    <location>
        <begin position="227"/>
        <end position="240"/>
    </location>
</feature>
<protein>
    <recommendedName>
        <fullName evidence="11">Reelin domain-containing protein</fullName>
    </recommendedName>
</protein>
<keyword evidence="10" id="KW-0812">Transmembrane</keyword>
<evidence type="ECO:0000256" key="2">
    <source>
        <dbReference type="ARBA" id="ARBA00008501"/>
    </source>
</evidence>
<dbReference type="InterPro" id="IPR042307">
    <property type="entry name" value="Reeler_sf"/>
</dbReference>